<evidence type="ECO:0000256" key="4">
    <source>
        <dbReference type="PROSITE-ProRule" id="PRU00284"/>
    </source>
</evidence>
<evidence type="ECO:0000256" key="1">
    <source>
        <dbReference type="ARBA" id="ARBA00004429"/>
    </source>
</evidence>
<dbReference type="PROSITE" id="PS50192">
    <property type="entry name" value="T_SNARE"/>
    <property type="match status" value="1"/>
</dbReference>
<dbReference type="AlphaFoldDB" id="A0A386H420"/>
<gene>
    <name evidence="9" type="ORF">D4Z93_07600</name>
</gene>
<dbReference type="RefSeq" id="WP_119972064.1">
    <property type="nucleotide sequence ID" value="NZ_CP032416.1"/>
</dbReference>
<keyword evidence="6" id="KW-0472">Membrane</keyword>
<dbReference type="KEGG" id="cfer:D4Z93_07600"/>
<evidence type="ECO:0000256" key="6">
    <source>
        <dbReference type="SAM" id="Phobius"/>
    </source>
</evidence>
<feature type="compositionally biased region" description="Low complexity" evidence="5">
    <location>
        <begin position="275"/>
        <end position="289"/>
    </location>
</feature>
<feature type="domain" description="Methyl-accepting transducer" evidence="7">
    <location>
        <begin position="283"/>
        <end position="541"/>
    </location>
</feature>
<dbReference type="InterPro" id="IPR024478">
    <property type="entry name" value="HlyB_4HB_MCP"/>
</dbReference>
<dbReference type="Gene3D" id="6.10.340.10">
    <property type="match status" value="1"/>
</dbReference>
<dbReference type="EMBL" id="CP032416">
    <property type="protein sequence ID" value="AYD40394.1"/>
    <property type="molecule type" value="Genomic_DNA"/>
</dbReference>
<feature type="transmembrane region" description="Helical" evidence="6">
    <location>
        <begin position="187"/>
        <end position="206"/>
    </location>
</feature>
<dbReference type="PANTHER" id="PTHR32089">
    <property type="entry name" value="METHYL-ACCEPTING CHEMOTAXIS PROTEIN MCPB"/>
    <property type="match status" value="1"/>
</dbReference>
<keyword evidence="6" id="KW-0812">Transmembrane</keyword>
<dbReference type="SUPFAM" id="SSF58104">
    <property type="entry name" value="Methyl-accepting chemotaxis protein (MCP) signaling domain"/>
    <property type="match status" value="1"/>
</dbReference>
<dbReference type="InterPro" id="IPR000727">
    <property type="entry name" value="T_SNARE_dom"/>
</dbReference>
<reference evidence="9 10" key="1">
    <citation type="journal article" date="2019" name="Int. J. Syst. Evol. Microbiol.">
        <title>Clostridium fermenticellae sp. nov., isolated from the mud in a fermentation cellar for the production of the Chinese liquor, baijiu.</title>
        <authorList>
            <person name="Xu P.X."/>
            <person name="Chai L.J."/>
            <person name="Qiu T."/>
            <person name="Zhang X.J."/>
            <person name="Lu Z.M."/>
            <person name="Xiao C."/>
            <person name="Wang S.T."/>
            <person name="Shen C.H."/>
            <person name="Shi J.S."/>
            <person name="Xu Z.H."/>
        </authorList>
    </citation>
    <scope>NUCLEOTIDE SEQUENCE [LARGE SCALE GENOMIC DNA]</scope>
    <source>
        <strain evidence="9 10">JN500901</strain>
    </source>
</reference>
<keyword evidence="2" id="KW-1003">Cell membrane</keyword>
<dbReference type="Pfam" id="PF12729">
    <property type="entry name" value="4HB_MCP_1"/>
    <property type="match status" value="1"/>
</dbReference>
<dbReference type="OrthoDB" id="1887545at2"/>
<dbReference type="Gene3D" id="1.10.287.950">
    <property type="entry name" value="Methyl-accepting chemotaxis protein"/>
    <property type="match status" value="1"/>
</dbReference>
<proteinExistence type="predicted"/>
<name>A0A386H420_9CLOT</name>
<accession>A0A386H420</accession>
<keyword evidence="3 4" id="KW-0807">Transducer</keyword>
<evidence type="ECO:0000256" key="2">
    <source>
        <dbReference type="ARBA" id="ARBA00022519"/>
    </source>
</evidence>
<dbReference type="SMART" id="SM00283">
    <property type="entry name" value="MA"/>
    <property type="match status" value="1"/>
</dbReference>
<feature type="domain" description="T-SNARE coiled-coil homology" evidence="8">
    <location>
        <begin position="453"/>
        <end position="515"/>
    </location>
</feature>
<dbReference type="InterPro" id="IPR004089">
    <property type="entry name" value="MCPsignal_dom"/>
</dbReference>
<feature type="transmembrane region" description="Helical" evidence="6">
    <location>
        <begin position="15"/>
        <end position="35"/>
    </location>
</feature>
<keyword evidence="10" id="KW-1185">Reference proteome</keyword>
<evidence type="ECO:0000313" key="9">
    <source>
        <dbReference type="EMBL" id="AYD40394.1"/>
    </source>
</evidence>
<dbReference type="Proteomes" id="UP000266301">
    <property type="component" value="Chromosome"/>
</dbReference>
<keyword evidence="2" id="KW-0997">Cell inner membrane</keyword>
<dbReference type="Pfam" id="PF00015">
    <property type="entry name" value="MCPsignal"/>
    <property type="match status" value="1"/>
</dbReference>
<feature type="compositionally biased region" description="Polar residues" evidence="5">
    <location>
        <begin position="290"/>
        <end position="319"/>
    </location>
</feature>
<evidence type="ECO:0000259" key="7">
    <source>
        <dbReference type="PROSITE" id="PS50111"/>
    </source>
</evidence>
<feature type="region of interest" description="Disordered" evidence="5">
    <location>
        <begin position="274"/>
        <end position="319"/>
    </location>
</feature>
<keyword evidence="6" id="KW-1133">Transmembrane helix</keyword>
<protein>
    <submittedName>
        <fullName evidence="9">Methyl-accepting chemotaxis protein</fullName>
    </submittedName>
</protein>
<dbReference type="GO" id="GO:0007165">
    <property type="term" value="P:signal transduction"/>
    <property type="evidence" value="ECO:0007669"/>
    <property type="project" value="UniProtKB-KW"/>
</dbReference>
<dbReference type="GO" id="GO:0005886">
    <property type="term" value="C:plasma membrane"/>
    <property type="evidence" value="ECO:0007669"/>
    <property type="project" value="UniProtKB-SubCell"/>
</dbReference>
<sequence>MNVFNNLKIRQKLTLGFSVMILLIVLTSIVGALGMRSINHKSNDLYQDDLKTIKNLDKFDANSMHLRLEIINLVESRDKSKTQATKEVTDNLRAENDKILKEYKETNLTADEKVLLQRFDGELTDWRNICNQILNLMESGKYDEAMVLNQKAASYRNKITTTCENLVEINTKKAESDNNLNRNMYRISLLIIIIIAIIGFVMAVLIGERITNSLLKEINKIFKFSDELSKGKLNNTIEVQNKDEISLIAEKLNGANDNIKKLIVEIINESEEMGASSEELSATTEEISSMMSSVNESTDQIAKGSQNLSSTTEEISASSQNMSQNVIKLSGEAKQAAEFSTQIKSRAIDVKQKASKSLEEGKNIYVEKRENILKAIEEGKVVSDVKLMADSIAQISEQTNLLALNAAIEAARAGEHGKGFAVVADEVRKLSEQSSDAVGKINKMVSAVENAFNNLSKSGNEVLDYISNEVQANSQLFMDTGVQYEKDADSLNVIAEHVDSSMKEIGQMVSQINSAIENAASTAEQSAAGSEEILGSVSEVTKAIEDIANSAQSQAELSQKFTDIVNKFTV</sequence>
<dbReference type="PANTHER" id="PTHR32089:SF112">
    <property type="entry name" value="LYSOZYME-LIKE PROTEIN-RELATED"/>
    <property type="match status" value="1"/>
</dbReference>
<comment type="subcellular location">
    <subcellularLocation>
        <location evidence="1">Cell inner membrane</location>
        <topology evidence="1">Multi-pass membrane protein</topology>
    </subcellularLocation>
</comment>
<evidence type="ECO:0000313" key="10">
    <source>
        <dbReference type="Proteomes" id="UP000266301"/>
    </source>
</evidence>
<organism evidence="9 10">
    <name type="scientific">Clostridium fermenticellae</name>
    <dbReference type="NCBI Taxonomy" id="2068654"/>
    <lineage>
        <taxon>Bacteria</taxon>
        <taxon>Bacillati</taxon>
        <taxon>Bacillota</taxon>
        <taxon>Clostridia</taxon>
        <taxon>Eubacteriales</taxon>
        <taxon>Clostridiaceae</taxon>
        <taxon>Clostridium</taxon>
    </lineage>
</organism>
<dbReference type="PROSITE" id="PS50111">
    <property type="entry name" value="CHEMOTAXIS_TRANSDUC_2"/>
    <property type="match status" value="1"/>
</dbReference>
<evidence type="ECO:0000256" key="5">
    <source>
        <dbReference type="SAM" id="MobiDB-lite"/>
    </source>
</evidence>
<evidence type="ECO:0000259" key="8">
    <source>
        <dbReference type="PROSITE" id="PS50192"/>
    </source>
</evidence>
<evidence type="ECO:0000256" key="3">
    <source>
        <dbReference type="ARBA" id="ARBA00023224"/>
    </source>
</evidence>